<reference evidence="1" key="1">
    <citation type="submission" date="2019-04" db="EMBL/GenBank/DDBJ databases">
        <title>Microbes associate with the intestines of laboratory mice.</title>
        <authorList>
            <person name="Navarre W."/>
            <person name="Wong E."/>
            <person name="Huang K."/>
            <person name="Tropini C."/>
            <person name="Ng K."/>
            <person name="Yu B."/>
        </authorList>
    </citation>
    <scope>NUCLEOTIDE SEQUENCE</scope>
    <source>
        <strain evidence="1">NM04_E33</strain>
    </source>
</reference>
<accession>A0AC61RH37</accession>
<dbReference type="Proteomes" id="UP000306319">
    <property type="component" value="Unassembled WGS sequence"/>
</dbReference>
<keyword evidence="2" id="KW-1185">Reference proteome</keyword>
<proteinExistence type="predicted"/>
<organism evidence="1 2">
    <name type="scientific">Lepagella muris</name>
    <dbReference type="NCBI Taxonomy" id="3032870"/>
    <lineage>
        <taxon>Bacteria</taxon>
        <taxon>Pseudomonadati</taxon>
        <taxon>Bacteroidota</taxon>
        <taxon>Bacteroidia</taxon>
        <taxon>Bacteroidales</taxon>
        <taxon>Muribaculaceae</taxon>
        <taxon>Lepagella</taxon>
    </lineage>
</organism>
<evidence type="ECO:0000313" key="1">
    <source>
        <dbReference type="EMBL" id="TGY78178.1"/>
    </source>
</evidence>
<protein>
    <submittedName>
        <fullName evidence="1">DUF362 domain-containing protein</fullName>
    </submittedName>
</protein>
<sequence>MNKKIAVALTFISMLAGNAEKANASNTGKQESDALPTVYFTKEISPESLVEIFKAVGVEPNGNVAVKISTGEGGNTHYLKPDLIGKLVKKVDGTIVECCTAYGGTRQDPAKHWETIRDHGFDKIAKVDLMDEFGQMQIPVSDTTHIKYDIVGDHLADYDFMINLAHFKGHAMGGFGGVLKNSSIGVASTAGKAYIHTAGRTDDASKMWGNINEIPQDHFLESMAAAAQGVHNYMNSKDAVGKPRIVYINVLNNLSVDCDCDGHPAAPELKDMGIAASLDPVALDQACIDMVFNHASTEGDNSAPLIERINSRHGTHILPYAAQIGLGSTKYTLKNVD</sequence>
<gene>
    <name evidence="1" type="ORF">E5331_11690</name>
</gene>
<dbReference type="EMBL" id="SRYB01000016">
    <property type="protein sequence ID" value="TGY78178.1"/>
    <property type="molecule type" value="Genomic_DNA"/>
</dbReference>
<comment type="caution">
    <text evidence="1">The sequence shown here is derived from an EMBL/GenBank/DDBJ whole genome shotgun (WGS) entry which is preliminary data.</text>
</comment>
<evidence type="ECO:0000313" key="2">
    <source>
        <dbReference type="Proteomes" id="UP000306319"/>
    </source>
</evidence>
<name>A0AC61RH37_9BACT</name>